<feature type="transmembrane region" description="Helical" evidence="2">
    <location>
        <begin position="106"/>
        <end position="130"/>
    </location>
</feature>
<evidence type="ECO:0000313" key="4">
    <source>
        <dbReference type="Proteomes" id="UP000799118"/>
    </source>
</evidence>
<feature type="region of interest" description="Disordered" evidence="1">
    <location>
        <begin position="312"/>
        <end position="333"/>
    </location>
</feature>
<keyword evidence="2" id="KW-0472">Membrane</keyword>
<reference evidence="3" key="1">
    <citation type="journal article" date="2019" name="Environ. Microbiol.">
        <title>Fungal ecological strategies reflected in gene transcription - a case study of two litter decomposers.</title>
        <authorList>
            <person name="Barbi F."/>
            <person name="Kohler A."/>
            <person name="Barry K."/>
            <person name="Baskaran P."/>
            <person name="Daum C."/>
            <person name="Fauchery L."/>
            <person name="Ihrmark K."/>
            <person name="Kuo A."/>
            <person name="LaButti K."/>
            <person name="Lipzen A."/>
            <person name="Morin E."/>
            <person name="Grigoriev I.V."/>
            <person name="Henrissat B."/>
            <person name="Lindahl B."/>
            <person name="Martin F."/>
        </authorList>
    </citation>
    <scope>NUCLEOTIDE SEQUENCE</scope>
    <source>
        <strain evidence="3">JB14</strain>
    </source>
</reference>
<dbReference type="Proteomes" id="UP000799118">
    <property type="component" value="Unassembled WGS sequence"/>
</dbReference>
<keyword evidence="2" id="KW-0812">Transmembrane</keyword>
<sequence>MGISFSTTDVPDWQTACASKFNCTSPGLVNILGQPISFSADNCTANLSDIPPEVWGINAQVCEQYCGMHDLRQSVDFTQSAITMTTWLLPWISLIAQLPFEADGWLNILSGCLAVGSPALAAYSISLTAFNRWHISREFQRLKVMAQREIHSEYEYMIKRIDAAAFILQEAQQCPMRANQSDGQLGSLISMKDHHTDKFWEIAKKDLNNTRRGFTYSFLAQVLLAFLAYLISFISAVHDSLGSPDVGLQFATSTVWSWMFPIVFGYVRVGTQCKAGSIDEALTDNKPLPDGTGGFAYQTGLCANADLRAPQIPSHSPPGVMNPPELSSSAAESNTLHHIPVATPALVMNPAEPGNGSATSSMGLAHCNDILLSTFQINEGKSWQRDSEEANQALPDAASATSHTKFTSQPYSEVTLVPVRNKRGESRDDDLSLNSCASTSQIFFHRSPTMSQMHAVGPSRIKPEGNTYTAEGSLHYTRSLLPLEDHDARAHLLGQVPGTPEDATTSPPTWLGFDVRGDERREGSIFNYARIFTWFACAEHVQGGFRSSIEKFKKKATIPSSSKEAAEICGFSPREDLKAFMELGRVRTPIIQHILGAAFVALFIQWGTTGAAIFIAYFTPAVGLGCRSGSALIYGIAATLSWLLLVFSNVVSHTVMQRLEYNSNPRIRKSRSIAILSGIAVATRLLGKAIAIVNAAWLVAFSVMEDVGAFETCWCETVAFQFHQLGWTPVFKSASDLKVVASGIWIGGFLWSIMVCIIASTIYTYGD</sequence>
<feature type="transmembrane region" description="Helical" evidence="2">
    <location>
        <begin position="744"/>
        <end position="765"/>
    </location>
</feature>
<feature type="transmembrane region" description="Helical" evidence="2">
    <location>
        <begin position="631"/>
        <end position="652"/>
    </location>
</feature>
<dbReference type="OrthoDB" id="3002343at2759"/>
<feature type="transmembrane region" description="Helical" evidence="2">
    <location>
        <begin position="594"/>
        <end position="619"/>
    </location>
</feature>
<dbReference type="EMBL" id="ML769618">
    <property type="protein sequence ID" value="KAE9391608.1"/>
    <property type="molecule type" value="Genomic_DNA"/>
</dbReference>
<feature type="transmembrane region" description="Helical" evidence="2">
    <location>
        <begin position="214"/>
        <end position="234"/>
    </location>
</feature>
<evidence type="ECO:0000256" key="1">
    <source>
        <dbReference type="SAM" id="MobiDB-lite"/>
    </source>
</evidence>
<feature type="compositionally biased region" description="Polar residues" evidence="1">
    <location>
        <begin position="399"/>
        <end position="409"/>
    </location>
</feature>
<feature type="transmembrane region" description="Helical" evidence="2">
    <location>
        <begin position="246"/>
        <end position="267"/>
    </location>
</feature>
<feature type="transmembrane region" description="Helical" evidence="2">
    <location>
        <begin position="673"/>
        <end position="700"/>
    </location>
</feature>
<name>A0A6A4H1R8_9AGAR</name>
<evidence type="ECO:0000313" key="3">
    <source>
        <dbReference type="EMBL" id="KAE9391608.1"/>
    </source>
</evidence>
<dbReference type="AlphaFoldDB" id="A0A6A4H1R8"/>
<keyword evidence="4" id="KW-1185">Reference proteome</keyword>
<gene>
    <name evidence="3" type="ORF">BT96DRAFT_925214</name>
</gene>
<accession>A0A6A4H1R8</accession>
<evidence type="ECO:0000256" key="2">
    <source>
        <dbReference type="SAM" id="Phobius"/>
    </source>
</evidence>
<keyword evidence="2" id="KW-1133">Transmembrane helix</keyword>
<protein>
    <submittedName>
        <fullName evidence="3">Uncharacterized protein</fullName>
    </submittedName>
</protein>
<organism evidence="3 4">
    <name type="scientific">Gymnopus androsaceus JB14</name>
    <dbReference type="NCBI Taxonomy" id="1447944"/>
    <lineage>
        <taxon>Eukaryota</taxon>
        <taxon>Fungi</taxon>
        <taxon>Dikarya</taxon>
        <taxon>Basidiomycota</taxon>
        <taxon>Agaricomycotina</taxon>
        <taxon>Agaricomycetes</taxon>
        <taxon>Agaricomycetidae</taxon>
        <taxon>Agaricales</taxon>
        <taxon>Marasmiineae</taxon>
        <taxon>Omphalotaceae</taxon>
        <taxon>Gymnopus</taxon>
    </lineage>
</organism>
<feature type="region of interest" description="Disordered" evidence="1">
    <location>
        <begin position="382"/>
        <end position="409"/>
    </location>
</feature>
<proteinExistence type="predicted"/>